<dbReference type="EMBL" id="SPLM01000076">
    <property type="protein sequence ID" value="TMW61560.1"/>
    <property type="molecule type" value="Genomic_DNA"/>
</dbReference>
<dbReference type="PANTHER" id="PTHR31646:SF1">
    <property type="entry name" value="ALPHA-1,2-MANNOSYLTRANSFERASE MNN2"/>
    <property type="match status" value="1"/>
</dbReference>
<evidence type="ECO:0000256" key="2">
    <source>
        <dbReference type="ARBA" id="ARBA00004606"/>
    </source>
</evidence>
<dbReference type="GO" id="GO:0046354">
    <property type="term" value="P:mannan biosynthetic process"/>
    <property type="evidence" value="ECO:0007669"/>
    <property type="project" value="TreeGrafter"/>
</dbReference>
<evidence type="ECO:0000256" key="8">
    <source>
        <dbReference type="ARBA" id="ARBA00023034"/>
    </source>
</evidence>
<dbReference type="OrthoDB" id="430354at2759"/>
<dbReference type="Proteomes" id="UP000794436">
    <property type="component" value="Unassembled WGS sequence"/>
</dbReference>
<dbReference type="Pfam" id="PF11051">
    <property type="entry name" value="Mannosyl_trans3"/>
    <property type="match status" value="1"/>
</dbReference>
<dbReference type="GO" id="GO:0000139">
    <property type="term" value="C:Golgi membrane"/>
    <property type="evidence" value="ECO:0007669"/>
    <property type="project" value="UniProtKB-SubCell"/>
</dbReference>
<keyword evidence="5 12" id="KW-0812">Transmembrane</keyword>
<dbReference type="Gene3D" id="3.90.550.10">
    <property type="entry name" value="Spore Coat Polysaccharide Biosynthesis Protein SpsA, Chain A"/>
    <property type="match status" value="1"/>
</dbReference>
<sequence>MTDKRKQRVQLDPSSSRRTGLGHAWSEHNTRHEQWQDITRMVDSDVESGAAKAPLPAPRRARVTQIVVILFALCVVGVAFIATEFEFLPTLSEKIRRPLVGFWEDKTSPIHQYECVGWRPTKGCTPDGEVSAKLSCNTVIKGRSSGYCELRHRRTGVTRKVLKMHCDSVKPDVKLKCADYQTLLGYGHLVSSYIHDSDFSFKTNQQKFLLENNVTTAIEPAAIARGIVFVVYDRLLPGAYASIRNLRAKGCTLPIELWSRPGEIRDDHPILRELVANHGAYRRIIHDKHATGYFTKLHAVFYSAFDSVLLLDADNFPVRDPEYLFETAEFRDTGALFWPDYRRPARRGDWDIIDNSILWEVLDMPYVDMFEQESGQVMINRHRHERALNALMFFGFHHPRVMDDLKLVWGDKDLFRLAWLKTNSTFYWSARPAGSAGPYDPKSQRFCGGTIVQHDPAGEVIFLHRNTWKLQRGSTSKRWTHIEQFKVGVDLSKYSVTSVDAAPDFPNLGRCYGEHKDFTNYELTPIAELPFANIEDELIAYFEEGLKLE</sequence>
<name>A0A8K1FFE4_PYTOL</name>
<gene>
    <name evidence="13" type="ORF">Poli38472_012751</name>
</gene>
<evidence type="ECO:0000256" key="5">
    <source>
        <dbReference type="ARBA" id="ARBA00022692"/>
    </source>
</evidence>
<evidence type="ECO:0000256" key="7">
    <source>
        <dbReference type="ARBA" id="ARBA00022989"/>
    </source>
</evidence>
<evidence type="ECO:0000256" key="10">
    <source>
        <dbReference type="ARBA" id="ARBA00037847"/>
    </source>
</evidence>
<organism evidence="13 14">
    <name type="scientific">Pythium oligandrum</name>
    <name type="common">Mycoparasitic fungus</name>
    <dbReference type="NCBI Taxonomy" id="41045"/>
    <lineage>
        <taxon>Eukaryota</taxon>
        <taxon>Sar</taxon>
        <taxon>Stramenopiles</taxon>
        <taxon>Oomycota</taxon>
        <taxon>Peronosporomycetes</taxon>
        <taxon>Pythiales</taxon>
        <taxon>Pythiaceae</taxon>
        <taxon>Pythium</taxon>
    </lineage>
</organism>
<keyword evidence="4" id="KW-0808">Transferase</keyword>
<accession>A0A8K1FFE4</accession>
<evidence type="ECO:0000256" key="3">
    <source>
        <dbReference type="ARBA" id="ARBA00009105"/>
    </source>
</evidence>
<keyword evidence="14" id="KW-1185">Reference proteome</keyword>
<keyword evidence="6" id="KW-0735">Signal-anchor</keyword>
<comment type="caution">
    <text evidence="13">The sequence shown here is derived from an EMBL/GenBank/DDBJ whole genome shotgun (WGS) entry which is preliminary data.</text>
</comment>
<keyword evidence="8" id="KW-0333">Golgi apparatus</keyword>
<dbReference type="PANTHER" id="PTHR31646">
    <property type="entry name" value="ALPHA-1,2-MANNOSYLTRANSFERASE MNN2"/>
    <property type="match status" value="1"/>
</dbReference>
<dbReference type="AlphaFoldDB" id="A0A8K1FFE4"/>
<proteinExistence type="inferred from homology"/>
<evidence type="ECO:0000256" key="6">
    <source>
        <dbReference type="ARBA" id="ARBA00022968"/>
    </source>
</evidence>
<protein>
    <submittedName>
        <fullName evidence="13">Uncharacterized protein</fullName>
    </submittedName>
</protein>
<comment type="similarity">
    <text evidence="3">Belongs to the MNN1/MNT family.</text>
</comment>
<evidence type="ECO:0000256" key="1">
    <source>
        <dbReference type="ARBA" id="ARBA00004394"/>
    </source>
</evidence>
<evidence type="ECO:0000313" key="14">
    <source>
        <dbReference type="Proteomes" id="UP000794436"/>
    </source>
</evidence>
<feature type="transmembrane region" description="Helical" evidence="12">
    <location>
        <begin position="63"/>
        <end position="82"/>
    </location>
</feature>
<dbReference type="SUPFAM" id="SSF53448">
    <property type="entry name" value="Nucleotide-diphospho-sugar transferases"/>
    <property type="match status" value="1"/>
</dbReference>
<keyword evidence="9 12" id="KW-0472">Membrane</keyword>
<reference evidence="13" key="1">
    <citation type="submission" date="2019-03" db="EMBL/GenBank/DDBJ databases">
        <title>Long read genome sequence of the mycoparasitic Pythium oligandrum ATCC 38472 isolated from sugarbeet rhizosphere.</title>
        <authorList>
            <person name="Gaulin E."/>
        </authorList>
    </citation>
    <scope>NUCLEOTIDE SEQUENCE</scope>
    <source>
        <strain evidence="13">ATCC 38472_TT</strain>
    </source>
</reference>
<comment type="subcellular location">
    <subcellularLocation>
        <location evidence="10">Endomembrane system</location>
        <topology evidence="10">Single-pass membrane protein</topology>
    </subcellularLocation>
    <subcellularLocation>
        <location evidence="1">Golgi apparatus membrane</location>
    </subcellularLocation>
    <subcellularLocation>
        <location evidence="2">Membrane</location>
        <topology evidence="2">Single-pass type II membrane protein</topology>
    </subcellularLocation>
</comment>
<evidence type="ECO:0000256" key="12">
    <source>
        <dbReference type="SAM" id="Phobius"/>
    </source>
</evidence>
<dbReference type="InterPro" id="IPR029044">
    <property type="entry name" value="Nucleotide-diphossugar_trans"/>
</dbReference>
<dbReference type="GO" id="GO:0000026">
    <property type="term" value="F:alpha-1,2-mannosyltransferase activity"/>
    <property type="evidence" value="ECO:0007669"/>
    <property type="project" value="TreeGrafter"/>
</dbReference>
<keyword evidence="7 12" id="KW-1133">Transmembrane helix</keyword>
<feature type="region of interest" description="Disordered" evidence="11">
    <location>
        <begin position="1"/>
        <end position="30"/>
    </location>
</feature>
<evidence type="ECO:0000256" key="9">
    <source>
        <dbReference type="ARBA" id="ARBA00023136"/>
    </source>
</evidence>
<dbReference type="InterPro" id="IPR022751">
    <property type="entry name" value="Alpha_mannosyltransferase"/>
</dbReference>
<evidence type="ECO:0000256" key="4">
    <source>
        <dbReference type="ARBA" id="ARBA00022679"/>
    </source>
</evidence>
<evidence type="ECO:0000313" key="13">
    <source>
        <dbReference type="EMBL" id="TMW61560.1"/>
    </source>
</evidence>
<evidence type="ECO:0000256" key="11">
    <source>
        <dbReference type="SAM" id="MobiDB-lite"/>
    </source>
</evidence>